<feature type="transmembrane region" description="Helical" evidence="2">
    <location>
        <begin position="7"/>
        <end position="27"/>
    </location>
</feature>
<comment type="caution">
    <text evidence="3">The sequence shown here is derived from an EMBL/GenBank/DDBJ whole genome shotgun (WGS) entry which is preliminary data.</text>
</comment>
<keyword evidence="2" id="KW-0812">Transmembrane</keyword>
<dbReference type="InterPro" id="IPR008969">
    <property type="entry name" value="CarboxyPept-like_regulatory"/>
</dbReference>
<feature type="region of interest" description="Disordered" evidence="1">
    <location>
        <begin position="31"/>
        <end position="54"/>
    </location>
</feature>
<dbReference type="SUPFAM" id="SSF49452">
    <property type="entry name" value="Starch-binding domain-like"/>
    <property type="match status" value="4"/>
</dbReference>
<dbReference type="EMBL" id="RAWI01000062">
    <property type="protein sequence ID" value="RKI11457.1"/>
    <property type="molecule type" value="Genomic_DNA"/>
</dbReference>
<dbReference type="InterPro" id="IPR013784">
    <property type="entry name" value="Carb-bd-like_fold"/>
</dbReference>
<name>A0ABX9QKH5_9BACT</name>
<keyword evidence="4" id="KW-1185">Reference proteome</keyword>
<sequence length="1087" mass="117074">MREANRGWLPGIGGIIGVLLLLALLYGSRDAANPTSHASPSPSARKSFAGPRATQQAVRVLAGSPRITGTVSNEHGPVAGVRVSASRAEPGETLSELPCPADATASSGPRERPLQWTDCGPRLIGEIQARVAAREGEARVLAETTTDEDGTFVLDGLTEGAVTLWALGEAGAAKQRDVATGSQDVALLLEEGVVFKGVVQMKGDAGPIAGARVTVFSRQHTRFFDALTDANGQFRVGPLPDTAYAVLITAEGWTSLFFRNARALEFEVLWLERPVRVTGRVVSAQGTPAPGVDVMLTSSLLDPEQHFTQTDATGRFTFESAHPPPHTLFAQTPSRDAFASFQSKEDDPPVEPVLQLEPAVFLQGTVRDDTGKSIAEARVTARADVTGAIPSGERVAVTDAAGHYRLGPLVTGPHRLAVQAAHHLDLPRDERPIDARMGPLDFTLKRAVSVEGILVDTEGSPLPGRQVSLRRGTVSRRDHGREEETVTTDEAGGFVVDARREGEGALFLEEDDLVTEQIEVRIPSRDVRFVVRRGGEVSGTLLSAKGAPLEGIGVSLSSTGKLDIDGRYDTTDEQGRFTLRGIPSGHFMVEAAFQTDALEEITTQPVEVVEGETVDVTLRFPEGRTVSGIAVDPAGHPLEGVLVRASLPSEDIPSWRQGRGFCGNSLPEGVRTDKEGRFVLKHLSAPRYEVFVSREGHVFDPVRSQGGTAVKEDWRIGAEARELRLVLKPKARLRGRIVDEGGQPVTSFSVNGSEVTSTDGTFAEPVEPDDVRKLVVRAMDFAPLERALTPPDEGDLDVGTLTLSRGRTVRGVLHDARTGAPFTAREATATRPQVHVRIEGTGPADSRRALDARWVVPGEDGMLLLERLPATALTLRLEVDGYLPLQRTLTAEARTFTDVLDPGASVEVQVRDTRGQPLAATVTFVDAEGTSHLHVAPQGTARAQGLPPGLYWMQTEPADDDREERFRPQPLRIPASGPVVVTLEALKEGSTLHLRLEDDIDLALLVPGPVPFPESLQAAAWLNQKSHPVQWRDGPPKVATFQHLPAGRYTLFAMGTNGEQLHREELEVSATGEHSRDVRAVWRPIGP</sequence>
<evidence type="ECO:0000256" key="1">
    <source>
        <dbReference type="SAM" id="MobiDB-lite"/>
    </source>
</evidence>
<accession>A0ABX9QKH5</accession>
<evidence type="ECO:0000313" key="4">
    <source>
        <dbReference type="Proteomes" id="UP000278907"/>
    </source>
</evidence>
<evidence type="ECO:0000313" key="3">
    <source>
        <dbReference type="EMBL" id="RKI11457.1"/>
    </source>
</evidence>
<feature type="region of interest" description="Disordered" evidence="1">
    <location>
        <begin position="85"/>
        <end position="117"/>
    </location>
</feature>
<dbReference type="RefSeq" id="WP_120630676.1">
    <property type="nucleotide sequence ID" value="NZ_RAWI01000062.1"/>
</dbReference>
<dbReference type="Gene3D" id="2.60.40.1120">
    <property type="entry name" value="Carboxypeptidase-like, regulatory domain"/>
    <property type="match status" value="3"/>
</dbReference>
<organism evidence="3 4">
    <name type="scientific">Corallococcus praedator</name>
    <dbReference type="NCBI Taxonomy" id="2316724"/>
    <lineage>
        <taxon>Bacteria</taxon>
        <taxon>Pseudomonadati</taxon>
        <taxon>Myxococcota</taxon>
        <taxon>Myxococcia</taxon>
        <taxon>Myxococcales</taxon>
        <taxon>Cystobacterineae</taxon>
        <taxon>Myxococcaceae</taxon>
        <taxon>Corallococcus</taxon>
    </lineage>
</organism>
<proteinExistence type="predicted"/>
<dbReference type="Proteomes" id="UP000278907">
    <property type="component" value="Unassembled WGS sequence"/>
</dbReference>
<feature type="compositionally biased region" description="Polar residues" evidence="1">
    <location>
        <begin position="33"/>
        <end position="44"/>
    </location>
</feature>
<reference evidence="3 4" key="1">
    <citation type="submission" date="2018-09" db="EMBL/GenBank/DDBJ databases">
        <authorList>
            <person name="Livingstone P.G."/>
            <person name="Whitworth D.E."/>
        </authorList>
    </citation>
    <scope>NUCLEOTIDE SEQUENCE [LARGE SCALE GENOMIC DNA]</scope>
    <source>
        <strain evidence="3 4">CA031B</strain>
    </source>
</reference>
<keyword evidence="2" id="KW-0472">Membrane</keyword>
<dbReference type="Pfam" id="PF13620">
    <property type="entry name" value="CarboxypepD_reg"/>
    <property type="match status" value="3"/>
</dbReference>
<keyword evidence="2" id="KW-1133">Transmembrane helix</keyword>
<protein>
    <submittedName>
        <fullName evidence="3">Carboxypeptidase regulatory-like domain-containing protein</fullName>
    </submittedName>
</protein>
<dbReference type="SUPFAM" id="SSF49464">
    <property type="entry name" value="Carboxypeptidase regulatory domain-like"/>
    <property type="match status" value="1"/>
</dbReference>
<evidence type="ECO:0000256" key="2">
    <source>
        <dbReference type="SAM" id="Phobius"/>
    </source>
</evidence>
<gene>
    <name evidence="3" type="ORF">D7Y13_11060</name>
</gene>